<evidence type="ECO:0000256" key="3">
    <source>
        <dbReference type="ARBA" id="ARBA00005992"/>
    </source>
</evidence>
<comment type="subcellular location">
    <subcellularLocation>
        <location evidence="1">Periplasm</location>
    </subcellularLocation>
</comment>
<evidence type="ECO:0000256" key="7">
    <source>
        <dbReference type="ARBA" id="ARBA00022764"/>
    </source>
</evidence>
<keyword evidence="4" id="KW-0328">Glycosyltransferase</keyword>
<evidence type="ECO:0000256" key="11">
    <source>
        <dbReference type="ARBA" id="ARBA00023316"/>
    </source>
</evidence>
<evidence type="ECO:0000256" key="4">
    <source>
        <dbReference type="ARBA" id="ARBA00022676"/>
    </source>
</evidence>
<dbReference type="InterPro" id="IPR050979">
    <property type="entry name" value="LD-transpeptidase"/>
</dbReference>
<evidence type="ECO:0000313" key="17">
    <source>
        <dbReference type="Proteomes" id="UP000268051"/>
    </source>
</evidence>
<dbReference type="Proteomes" id="UP000268051">
    <property type="component" value="Unassembled WGS sequence"/>
</dbReference>
<dbReference type="GO" id="GO:0005576">
    <property type="term" value="C:extracellular region"/>
    <property type="evidence" value="ECO:0007669"/>
    <property type="project" value="TreeGrafter"/>
</dbReference>
<dbReference type="GO" id="GO:0042597">
    <property type="term" value="C:periplasmic space"/>
    <property type="evidence" value="ECO:0007669"/>
    <property type="project" value="UniProtKB-SubCell"/>
</dbReference>
<keyword evidence="5" id="KW-0808">Transferase</keyword>
<evidence type="ECO:0000256" key="5">
    <source>
        <dbReference type="ARBA" id="ARBA00022679"/>
    </source>
</evidence>
<accession>A0A3N2RX71</accession>
<evidence type="ECO:0000256" key="9">
    <source>
        <dbReference type="ARBA" id="ARBA00022960"/>
    </source>
</evidence>
<evidence type="ECO:0000256" key="8">
    <source>
        <dbReference type="ARBA" id="ARBA00022801"/>
    </source>
</evidence>
<evidence type="ECO:0000256" key="2">
    <source>
        <dbReference type="ARBA" id="ARBA00004752"/>
    </source>
</evidence>
<feature type="signal peptide" evidence="14">
    <location>
        <begin position="1"/>
        <end position="21"/>
    </location>
</feature>
<dbReference type="PANTHER" id="PTHR30582:SF24">
    <property type="entry name" value="L,D-TRANSPEPTIDASE ERFK_SRFK-RELATED"/>
    <property type="match status" value="1"/>
</dbReference>
<dbReference type="Gene3D" id="2.40.440.10">
    <property type="entry name" value="L,D-transpeptidase catalytic domain-like"/>
    <property type="match status" value="1"/>
</dbReference>
<dbReference type="OrthoDB" id="9787225at2"/>
<evidence type="ECO:0000313" key="16">
    <source>
        <dbReference type="EMBL" id="ROU11931.1"/>
    </source>
</evidence>
<dbReference type="FunFam" id="2.40.440.10:FF:000001">
    <property type="entry name" value="L,D-transpeptidase YbiS"/>
    <property type="match status" value="1"/>
</dbReference>
<comment type="pathway">
    <text evidence="12">Glycan biosynthesis.</text>
</comment>
<evidence type="ECO:0000256" key="6">
    <source>
        <dbReference type="ARBA" id="ARBA00022729"/>
    </source>
</evidence>
<keyword evidence="7" id="KW-0574">Periplasm</keyword>
<evidence type="ECO:0000256" key="10">
    <source>
        <dbReference type="ARBA" id="ARBA00022984"/>
    </source>
</evidence>
<dbReference type="RefSeq" id="WP_123652012.1">
    <property type="nucleotide sequence ID" value="NZ_JBGEMA010000026.1"/>
</dbReference>
<gene>
    <name evidence="16" type="ORF">EB837_17115</name>
</gene>
<protein>
    <submittedName>
        <fullName evidence="16">L,D-transpeptidase</fullName>
    </submittedName>
</protein>
<dbReference type="GO" id="GO:0071972">
    <property type="term" value="F:peptidoglycan L,D-transpeptidase activity"/>
    <property type="evidence" value="ECO:0007669"/>
    <property type="project" value="UniProtKB-ARBA"/>
</dbReference>
<dbReference type="GO" id="GO:0018104">
    <property type="term" value="P:peptidoglycan-protein cross-linking"/>
    <property type="evidence" value="ECO:0007669"/>
    <property type="project" value="TreeGrafter"/>
</dbReference>
<feature type="active site" description="Nucleophile" evidence="13">
    <location>
        <position position="207"/>
    </location>
</feature>
<organism evidence="16 17">
    <name type="scientific">Kluyvera ascorbata</name>
    <dbReference type="NCBI Taxonomy" id="51288"/>
    <lineage>
        <taxon>Bacteria</taxon>
        <taxon>Pseudomonadati</taxon>
        <taxon>Pseudomonadota</taxon>
        <taxon>Gammaproteobacteria</taxon>
        <taxon>Enterobacterales</taxon>
        <taxon>Enterobacteriaceae</taxon>
        <taxon>Kluyvera</taxon>
    </lineage>
</organism>
<feature type="active site" description="Proton donor/acceptor" evidence="13">
    <location>
        <position position="191"/>
    </location>
</feature>
<dbReference type="PROSITE" id="PS52029">
    <property type="entry name" value="LD_TPASE"/>
    <property type="match status" value="1"/>
</dbReference>
<dbReference type="InterPro" id="IPR041597">
    <property type="entry name" value="Ldt_C"/>
</dbReference>
<dbReference type="UniPathway" id="UPA00219"/>
<dbReference type="InterPro" id="IPR038063">
    <property type="entry name" value="Transpep_catalytic_dom"/>
</dbReference>
<dbReference type="CDD" id="cd16913">
    <property type="entry name" value="YkuD_like"/>
    <property type="match status" value="1"/>
</dbReference>
<keyword evidence="8" id="KW-0378">Hydrolase</keyword>
<sequence>MKVNTLLVSLVISFSVSPAFALTYTLPNGGGSLVGSNQYEQIPQGQKSPLETYAAKHHIGMSNLLDANPGVDVYLPAPGTVLTFPSRTLLPDTVHQGIVINTAEMRLYYYPAGSGTVEIYPVGIGQIGHDTPEHWVTSVKQKKVGPTWTPTPNERAEFAAEGNILPAVVPAGPDNPMGLYAMYIGNQFAIHGTNANFGIGLRVSHGCVRLRADDLKKLFSEVPVGTRVEFVNQPVKASVEPDGARYIEVHSPLSESGASTAKATVIPASLNATLAAADIQQPVLKQALTMRSGMPVRLN</sequence>
<feature type="domain" description="L,D-TPase catalytic" evidence="15">
    <location>
        <begin position="96"/>
        <end position="231"/>
    </location>
</feature>
<evidence type="ECO:0000256" key="14">
    <source>
        <dbReference type="SAM" id="SignalP"/>
    </source>
</evidence>
<comment type="pathway">
    <text evidence="2 13">Cell wall biogenesis; peptidoglycan biosynthesis.</text>
</comment>
<name>A0A3N2RX71_9ENTR</name>
<comment type="caution">
    <text evidence="16">The sequence shown here is derived from an EMBL/GenBank/DDBJ whole genome shotgun (WGS) entry which is preliminary data.</text>
</comment>
<keyword evidence="11 13" id="KW-0961">Cell wall biogenesis/degradation</keyword>
<feature type="chain" id="PRO_5017924535" evidence="14">
    <location>
        <begin position="22"/>
        <end position="299"/>
    </location>
</feature>
<dbReference type="InterPro" id="IPR005490">
    <property type="entry name" value="LD_TPept_cat_dom"/>
</dbReference>
<keyword evidence="9 13" id="KW-0133">Cell shape</keyword>
<dbReference type="SUPFAM" id="SSF141523">
    <property type="entry name" value="L,D-transpeptidase catalytic domain-like"/>
    <property type="match status" value="1"/>
</dbReference>
<dbReference type="GO" id="GO:0016757">
    <property type="term" value="F:glycosyltransferase activity"/>
    <property type="evidence" value="ECO:0007669"/>
    <property type="project" value="UniProtKB-KW"/>
</dbReference>
<keyword evidence="6 14" id="KW-0732">Signal</keyword>
<evidence type="ECO:0000256" key="13">
    <source>
        <dbReference type="PROSITE-ProRule" id="PRU01373"/>
    </source>
</evidence>
<evidence type="ECO:0000259" key="15">
    <source>
        <dbReference type="PROSITE" id="PS52029"/>
    </source>
</evidence>
<keyword evidence="10 13" id="KW-0573">Peptidoglycan synthesis</keyword>
<dbReference type="Pfam" id="PF17969">
    <property type="entry name" value="Ldt_C"/>
    <property type="match status" value="1"/>
</dbReference>
<dbReference type="GO" id="GO:0071555">
    <property type="term" value="P:cell wall organization"/>
    <property type="evidence" value="ECO:0007669"/>
    <property type="project" value="UniProtKB-UniRule"/>
</dbReference>
<proteinExistence type="inferred from homology"/>
<evidence type="ECO:0000256" key="1">
    <source>
        <dbReference type="ARBA" id="ARBA00004418"/>
    </source>
</evidence>
<evidence type="ECO:0000256" key="12">
    <source>
        <dbReference type="ARBA" id="ARBA00060592"/>
    </source>
</evidence>
<dbReference type="GO" id="GO:0008360">
    <property type="term" value="P:regulation of cell shape"/>
    <property type="evidence" value="ECO:0007669"/>
    <property type="project" value="UniProtKB-UniRule"/>
</dbReference>
<dbReference type="Pfam" id="PF03734">
    <property type="entry name" value="YkuD"/>
    <property type="match status" value="1"/>
</dbReference>
<comment type="similarity">
    <text evidence="3">Belongs to the YkuD family.</text>
</comment>
<dbReference type="PANTHER" id="PTHR30582">
    <property type="entry name" value="L,D-TRANSPEPTIDASE"/>
    <property type="match status" value="1"/>
</dbReference>
<dbReference type="AlphaFoldDB" id="A0A3N2RX71"/>
<dbReference type="EMBL" id="RHFN01000020">
    <property type="protein sequence ID" value="ROU11931.1"/>
    <property type="molecule type" value="Genomic_DNA"/>
</dbReference>
<reference evidence="16 17" key="1">
    <citation type="submission" date="2018-10" db="EMBL/GenBank/DDBJ databases">
        <title>Horizontal transference of carbapenem resistance between Klebsiella pneumoniae and Kluyvera ascorbata during abdominal infection: a case report.</title>
        <authorList>
            <person name="Raro O.H.F."/>
            <person name="Lima-Morales D."/>
            <person name="Barth A.L."/>
            <person name="Paim T.G.S."/>
            <person name="Mott M.P."/>
            <person name="Riche C.V.W."/>
            <person name="Teixeira U.F."/>
            <person name="Waechter F."/>
            <person name="Dias C.A.G."/>
        </authorList>
    </citation>
    <scope>NUCLEOTIDE SEQUENCE [LARGE SCALE GENOMIC DNA]</scope>
    <source>
        <strain evidence="16 17">OT2</strain>
    </source>
</reference>